<feature type="domain" description="Nuclease associated modular" evidence="1">
    <location>
        <begin position="119"/>
        <end position="140"/>
    </location>
</feature>
<keyword evidence="2" id="KW-0378">Hydrolase</keyword>
<dbReference type="GeneID" id="26517740"/>
<dbReference type="KEGG" id="vg:26517740"/>
<dbReference type="GO" id="GO:0003677">
    <property type="term" value="F:DNA binding"/>
    <property type="evidence" value="ECO:0007669"/>
    <property type="project" value="InterPro"/>
</dbReference>
<evidence type="ECO:0000259" key="1">
    <source>
        <dbReference type="Pfam" id="PF07460"/>
    </source>
</evidence>
<organism evidence="2 3">
    <name type="scientific">Sinorhizobium phage phiM9</name>
    <dbReference type="NCBI Taxonomy" id="1636182"/>
    <lineage>
        <taxon>Viruses</taxon>
        <taxon>Duplodnaviria</taxon>
        <taxon>Heunggongvirae</taxon>
        <taxon>Uroviricota</taxon>
        <taxon>Caudoviricetes</taxon>
        <taxon>Pootjesviridae</taxon>
        <taxon>Emnonavirus</taxon>
        <taxon>Emnonavirus phiM9</taxon>
    </lineage>
</organism>
<keyword evidence="2" id="KW-0540">Nuclease</keyword>
<dbReference type="GO" id="GO:0004519">
    <property type="term" value="F:endonuclease activity"/>
    <property type="evidence" value="ECO:0007669"/>
    <property type="project" value="UniProtKB-KW"/>
</dbReference>
<proteinExistence type="predicted"/>
<keyword evidence="2" id="KW-0255">Endonuclease</keyword>
<sequence>MSSNLFLSSRIDASKEWCVYVIIYLGDKMPPFYAGFTRVSNMIDGYHGSVSSEEWEEIWRSEINQHPQLFRRKIIRTFSTKKEASDFEIEFLTHFDARRSHLFVNKTNGAKNFCGNIEGNKHSEETKIKISEGNRGKQDPRIRKGRLLRAGRFQLASLIHPAKSTHSTDYSSSARNTAFTRDRSVSFFVVRKKTTKDGESIRVRLEENVASCEHVENSLDLRELSHEFS</sequence>
<dbReference type="InterPro" id="IPR003611">
    <property type="entry name" value="NUMOD3"/>
</dbReference>
<name>A0A0F6R7E4_9CAUD</name>
<dbReference type="RefSeq" id="YP_009189442.1">
    <property type="nucleotide sequence ID" value="NC_028676.1"/>
</dbReference>
<reference evidence="2 3" key="1">
    <citation type="journal article" date="2015" name="J. Virol.">
        <title>Sinorhizobium meliloti Phage ?M9 Defines a New Group of T4 Superfamily Phages with Unusual Genomic Features but a Common T=16 Capsid.</title>
        <authorList>
            <person name="Johnson M.C."/>
            <person name="Tatum K.B."/>
            <person name="Lynn J.S."/>
            <person name="Brewer T.E."/>
            <person name="Lu S."/>
            <person name="Washburn B.K."/>
            <person name="Stroupe M.E."/>
            <person name="Jones K.M."/>
        </authorList>
    </citation>
    <scope>NUCLEOTIDE SEQUENCE [LARGE SCALE GENOMIC DNA]</scope>
</reference>
<reference evidence="3" key="2">
    <citation type="submission" date="2015-03" db="EMBL/GenBank/DDBJ databases">
        <title>The genome and structure of Sinorhizobium meliloti phage phiM9.</title>
        <authorList>
            <person name="Johnson M.C."/>
            <person name="Tatum K.B."/>
            <person name="Lynn J.S."/>
            <person name="Brewer T.E."/>
            <person name="Washburn B.K."/>
            <person name="Stroupe M.E."/>
            <person name="Jones K.M."/>
        </authorList>
    </citation>
    <scope>NUCLEOTIDE SEQUENCE [LARGE SCALE GENOMIC DNA]</scope>
</reference>
<gene>
    <name evidence="2" type="ORF">Sm_phiM9_058</name>
</gene>
<evidence type="ECO:0000313" key="2">
    <source>
        <dbReference type="EMBL" id="AKE44688.1"/>
    </source>
</evidence>
<dbReference type="Pfam" id="PF07460">
    <property type="entry name" value="NUMOD3"/>
    <property type="match status" value="1"/>
</dbReference>
<accession>A0A0F6R7E4</accession>
<evidence type="ECO:0000313" key="3">
    <source>
        <dbReference type="Proteomes" id="UP000033804"/>
    </source>
</evidence>
<dbReference type="Proteomes" id="UP000033804">
    <property type="component" value="Segment"/>
</dbReference>
<keyword evidence="3" id="KW-1185">Reference proteome</keyword>
<protein>
    <submittedName>
        <fullName evidence="2">Putative homing endonuclease</fullName>
    </submittedName>
</protein>
<dbReference type="EMBL" id="KP881232">
    <property type="protein sequence ID" value="AKE44688.1"/>
    <property type="molecule type" value="Genomic_DNA"/>
</dbReference>